<dbReference type="HAMAP" id="MF_00316">
    <property type="entry name" value="MobA"/>
    <property type="match status" value="1"/>
</dbReference>
<feature type="domain" description="MobA-like NTP transferase" evidence="9">
    <location>
        <begin position="7"/>
        <end position="162"/>
    </location>
</feature>
<dbReference type="CDD" id="cd02503">
    <property type="entry name" value="MobA"/>
    <property type="match status" value="1"/>
</dbReference>
<feature type="binding site" evidence="8">
    <location>
        <position position="100"/>
    </location>
    <ligand>
        <name>Mg(2+)</name>
        <dbReference type="ChEBI" id="CHEBI:18420"/>
    </ligand>
</feature>
<protein>
    <recommendedName>
        <fullName evidence="8">Probable molybdenum cofactor guanylyltransferase</fullName>
        <shortName evidence="8">MoCo guanylyltransferase</shortName>
        <ecNumber evidence="8">2.7.7.77</ecNumber>
    </recommendedName>
    <alternativeName>
        <fullName evidence="8">GTP:molybdopterin guanylyltransferase</fullName>
    </alternativeName>
    <alternativeName>
        <fullName evidence="8">Mo-MPT guanylyltransferase</fullName>
    </alternativeName>
    <alternativeName>
        <fullName evidence="8">Molybdopterin guanylyltransferase</fullName>
    </alternativeName>
    <alternativeName>
        <fullName evidence="8">Molybdopterin-guanine dinucleotide synthase</fullName>
        <shortName evidence="8">MGD synthase</shortName>
    </alternativeName>
</protein>
<dbReference type="PANTHER" id="PTHR19136:SF81">
    <property type="entry name" value="MOLYBDENUM COFACTOR GUANYLYLTRANSFERASE"/>
    <property type="match status" value="1"/>
</dbReference>
<reference evidence="10 11" key="1">
    <citation type="submission" date="2019-02" db="EMBL/GenBank/DDBJ databases">
        <title>Deep-cultivation of Planctomycetes and their phenomic and genomic characterization uncovers novel biology.</title>
        <authorList>
            <person name="Wiegand S."/>
            <person name="Jogler M."/>
            <person name="Boedeker C."/>
            <person name="Pinto D."/>
            <person name="Vollmers J."/>
            <person name="Rivas-Marin E."/>
            <person name="Kohn T."/>
            <person name="Peeters S.H."/>
            <person name="Heuer A."/>
            <person name="Rast P."/>
            <person name="Oberbeckmann S."/>
            <person name="Bunk B."/>
            <person name="Jeske O."/>
            <person name="Meyerdierks A."/>
            <person name="Storesund J.E."/>
            <person name="Kallscheuer N."/>
            <person name="Luecker S."/>
            <person name="Lage O.M."/>
            <person name="Pohl T."/>
            <person name="Merkel B.J."/>
            <person name="Hornburger P."/>
            <person name="Mueller R.-W."/>
            <person name="Bruemmer F."/>
            <person name="Labrenz M."/>
            <person name="Spormann A.M."/>
            <person name="Op Den Camp H."/>
            <person name="Overmann J."/>
            <person name="Amann R."/>
            <person name="Jetten M.S.M."/>
            <person name="Mascher T."/>
            <person name="Medema M.H."/>
            <person name="Devos D.P."/>
            <person name="Kaster A.-K."/>
            <person name="Ovreas L."/>
            <person name="Rohde M."/>
            <person name="Galperin M.Y."/>
            <person name="Jogler C."/>
        </authorList>
    </citation>
    <scope>NUCLEOTIDE SEQUENCE [LARGE SCALE GENOMIC DNA]</scope>
    <source>
        <strain evidence="10 11">Poly59</strain>
    </source>
</reference>
<comment type="catalytic activity">
    <reaction evidence="8">
        <text>Mo-molybdopterin + GTP + H(+) = Mo-molybdopterin guanine dinucleotide + diphosphate</text>
        <dbReference type="Rhea" id="RHEA:34243"/>
        <dbReference type="ChEBI" id="CHEBI:15378"/>
        <dbReference type="ChEBI" id="CHEBI:33019"/>
        <dbReference type="ChEBI" id="CHEBI:37565"/>
        <dbReference type="ChEBI" id="CHEBI:71302"/>
        <dbReference type="ChEBI" id="CHEBI:71310"/>
        <dbReference type="EC" id="2.7.7.77"/>
    </reaction>
</comment>
<dbReference type="GO" id="GO:0006777">
    <property type="term" value="P:Mo-molybdopterin cofactor biosynthetic process"/>
    <property type="evidence" value="ECO:0007669"/>
    <property type="project" value="UniProtKB-KW"/>
</dbReference>
<evidence type="ECO:0000259" key="9">
    <source>
        <dbReference type="Pfam" id="PF12804"/>
    </source>
</evidence>
<comment type="caution">
    <text evidence="10">The sequence shown here is derived from an EMBL/GenBank/DDBJ whole genome shotgun (WGS) entry which is preliminary data.</text>
</comment>
<dbReference type="GO" id="GO:0005737">
    <property type="term" value="C:cytoplasm"/>
    <property type="evidence" value="ECO:0007669"/>
    <property type="project" value="UniProtKB-SubCell"/>
</dbReference>
<keyword evidence="6 8" id="KW-0342">GTP-binding</keyword>
<keyword evidence="5 8" id="KW-0460">Magnesium</keyword>
<organism evidence="10 11">
    <name type="scientific">Rubripirellula reticaptiva</name>
    <dbReference type="NCBI Taxonomy" id="2528013"/>
    <lineage>
        <taxon>Bacteria</taxon>
        <taxon>Pseudomonadati</taxon>
        <taxon>Planctomycetota</taxon>
        <taxon>Planctomycetia</taxon>
        <taxon>Pirellulales</taxon>
        <taxon>Pirellulaceae</taxon>
        <taxon>Rubripirellula</taxon>
    </lineage>
</organism>
<comment type="similarity">
    <text evidence="8">Belongs to the MobA family.</text>
</comment>
<feature type="binding site" evidence="8">
    <location>
        <begin position="10"/>
        <end position="12"/>
    </location>
    <ligand>
        <name>GTP</name>
        <dbReference type="ChEBI" id="CHEBI:37565"/>
    </ligand>
</feature>
<comment type="domain">
    <text evidence="8">The N-terminal domain determines nucleotide recognition and specific binding, while the C-terminal domain determines the specific binding to the target protein.</text>
</comment>
<dbReference type="EMBL" id="SJPX01000002">
    <property type="protein sequence ID" value="TWU56044.1"/>
    <property type="molecule type" value="Genomic_DNA"/>
</dbReference>
<evidence type="ECO:0000256" key="1">
    <source>
        <dbReference type="ARBA" id="ARBA00022490"/>
    </source>
</evidence>
<dbReference type="Gene3D" id="3.90.550.10">
    <property type="entry name" value="Spore Coat Polysaccharide Biosynthesis Protein SpsA, Chain A"/>
    <property type="match status" value="1"/>
</dbReference>
<comment type="subcellular location">
    <subcellularLocation>
        <location evidence="8">Cytoplasm</location>
    </subcellularLocation>
</comment>
<sequence length="191" mass="20832">MSERLLGVVLCGGRSSRMGRDKSALPYSSGGSSGGTFLSHAIDRMNRVCDEVVISGNAIFPPYVSIPDPVAHRGPVVGISAALAFAAGKDFEACFFIPVDVPDFSINDLQQLKSTWRETGQTTLAVSDRTEPLIGIYSVSNLPEINRLAASEDRSLFRFFRRDAVPHSTVSIDPLRCRNINTPEDLEHHGR</sequence>
<dbReference type="InterPro" id="IPR025877">
    <property type="entry name" value="MobA-like_NTP_Trfase"/>
</dbReference>
<evidence type="ECO:0000256" key="2">
    <source>
        <dbReference type="ARBA" id="ARBA00022679"/>
    </source>
</evidence>
<keyword evidence="1 8" id="KW-0963">Cytoplasm</keyword>
<dbReference type="SUPFAM" id="SSF53448">
    <property type="entry name" value="Nucleotide-diphospho-sugar transferases"/>
    <property type="match status" value="1"/>
</dbReference>
<dbReference type="RefSeq" id="WP_146534115.1">
    <property type="nucleotide sequence ID" value="NZ_SJPX01000002.1"/>
</dbReference>
<feature type="binding site" evidence="8">
    <location>
        <position position="68"/>
    </location>
    <ligand>
        <name>GTP</name>
        <dbReference type="ChEBI" id="CHEBI:37565"/>
    </ligand>
</feature>
<dbReference type="AlphaFoldDB" id="A0A5C6F684"/>
<dbReference type="Proteomes" id="UP000317977">
    <property type="component" value="Unassembled WGS sequence"/>
</dbReference>
<dbReference type="PANTHER" id="PTHR19136">
    <property type="entry name" value="MOLYBDENUM COFACTOR GUANYLYLTRANSFERASE"/>
    <property type="match status" value="1"/>
</dbReference>
<dbReference type="EC" id="2.7.7.77" evidence="8"/>
<evidence type="ECO:0000256" key="3">
    <source>
        <dbReference type="ARBA" id="ARBA00022723"/>
    </source>
</evidence>
<dbReference type="InterPro" id="IPR029044">
    <property type="entry name" value="Nucleotide-diphossugar_trans"/>
</dbReference>
<evidence type="ECO:0000256" key="8">
    <source>
        <dbReference type="HAMAP-Rule" id="MF_00316"/>
    </source>
</evidence>
<dbReference type="Pfam" id="PF12804">
    <property type="entry name" value="NTP_transf_3"/>
    <property type="match status" value="1"/>
</dbReference>
<proteinExistence type="inferred from homology"/>
<comment type="caution">
    <text evidence="8">Lacks conserved residue(s) required for the propagation of feature annotation.</text>
</comment>
<dbReference type="GO" id="GO:0061603">
    <property type="term" value="F:molybdenum cofactor guanylyltransferase activity"/>
    <property type="evidence" value="ECO:0007669"/>
    <property type="project" value="UniProtKB-EC"/>
</dbReference>
<keyword evidence="3 8" id="KW-0479">Metal-binding</keyword>
<gene>
    <name evidence="8" type="primary">mobA</name>
    <name evidence="10" type="ORF">Poly59_23480</name>
</gene>
<dbReference type="GO" id="GO:0005525">
    <property type="term" value="F:GTP binding"/>
    <property type="evidence" value="ECO:0007669"/>
    <property type="project" value="UniProtKB-UniRule"/>
</dbReference>
<evidence type="ECO:0000256" key="4">
    <source>
        <dbReference type="ARBA" id="ARBA00022741"/>
    </source>
</evidence>
<evidence type="ECO:0000256" key="6">
    <source>
        <dbReference type="ARBA" id="ARBA00023134"/>
    </source>
</evidence>
<evidence type="ECO:0000256" key="7">
    <source>
        <dbReference type="ARBA" id="ARBA00023150"/>
    </source>
</evidence>
<keyword evidence="7 8" id="KW-0501">Molybdenum cofactor biosynthesis</keyword>
<evidence type="ECO:0000313" key="11">
    <source>
        <dbReference type="Proteomes" id="UP000317977"/>
    </source>
</evidence>
<evidence type="ECO:0000256" key="5">
    <source>
        <dbReference type="ARBA" id="ARBA00022842"/>
    </source>
</evidence>
<keyword evidence="4 8" id="KW-0547">Nucleotide-binding</keyword>
<feature type="binding site" evidence="8">
    <location>
        <position position="100"/>
    </location>
    <ligand>
        <name>GTP</name>
        <dbReference type="ChEBI" id="CHEBI:37565"/>
    </ligand>
</feature>
<accession>A0A5C6F684</accession>
<name>A0A5C6F684_9BACT</name>
<dbReference type="InterPro" id="IPR013482">
    <property type="entry name" value="Molybde_CF_guanTrfase"/>
</dbReference>
<dbReference type="OrthoDB" id="9788394at2"/>
<dbReference type="GO" id="GO:0046872">
    <property type="term" value="F:metal ion binding"/>
    <property type="evidence" value="ECO:0007669"/>
    <property type="project" value="UniProtKB-KW"/>
</dbReference>
<keyword evidence="11" id="KW-1185">Reference proteome</keyword>
<keyword evidence="2 8" id="KW-0808">Transferase</keyword>
<comment type="function">
    <text evidence="8">Transfers a GMP moiety from GTP to Mo-molybdopterin (Mo-MPT) cofactor (Moco or molybdenum cofactor) to form Mo-molybdopterin guanine dinucleotide (Mo-MGD) cofactor.</text>
</comment>
<comment type="cofactor">
    <cofactor evidence="8">
        <name>Mg(2+)</name>
        <dbReference type="ChEBI" id="CHEBI:18420"/>
    </cofactor>
</comment>
<evidence type="ECO:0000313" key="10">
    <source>
        <dbReference type="EMBL" id="TWU56044.1"/>
    </source>
</evidence>